<gene>
    <name evidence="9" type="ORF">DEQ80_11670</name>
</gene>
<feature type="transmembrane region" description="Helical" evidence="6">
    <location>
        <begin position="409"/>
        <end position="427"/>
    </location>
</feature>
<keyword evidence="3 6" id="KW-0812">Transmembrane</keyword>
<feature type="transmembrane region" description="Helical" evidence="6">
    <location>
        <begin position="378"/>
        <end position="403"/>
    </location>
</feature>
<dbReference type="Pfam" id="PF03772">
    <property type="entry name" value="Competence"/>
    <property type="match status" value="1"/>
</dbReference>
<evidence type="ECO:0000256" key="1">
    <source>
        <dbReference type="ARBA" id="ARBA00004651"/>
    </source>
</evidence>
<feature type="transmembrane region" description="Helical" evidence="6">
    <location>
        <begin position="281"/>
        <end position="305"/>
    </location>
</feature>
<feature type="transmembrane region" description="Helical" evidence="6">
    <location>
        <begin position="348"/>
        <end position="366"/>
    </location>
</feature>
<evidence type="ECO:0000256" key="4">
    <source>
        <dbReference type="ARBA" id="ARBA00022989"/>
    </source>
</evidence>
<comment type="subcellular location">
    <subcellularLocation>
        <location evidence="1">Cell membrane</location>
        <topology evidence="1">Multi-pass membrane protein</topology>
    </subcellularLocation>
</comment>
<dbReference type="STRING" id="229919.GCA_001050195_02844"/>
<feature type="domain" description="DUF4131" evidence="8">
    <location>
        <begin position="21"/>
        <end position="189"/>
    </location>
</feature>
<dbReference type="GO" id="GO:0005886">
    <property type="term" value="C:plasma membrane"/>
    <property type="evidence" value="ECO:0007669"/>
    <property type="project" value="UniProtKB-SubCell"/>
</dbReference>
<dbReference type="NCBIfam" id="TIGR00360">
    <property type="entry name" value="ComEC_N-term"/>
    <property type="match status" value="1"/>
</dbReference>
<evidence type="ECO:0000256" key="6">
    <source>
        <dbReference type="SAM" id="Phobius"/>
    </source>
</evidence>
<dbReference type="InterPro" id="IPR025405">
    <property type="entry name" value="DUF4131"/>
</dbReference>
<feature type="transmembrane region" description="Helical" evidence="6">
    <location>
        <begin position="255"/>
        <end position="275"/>
    </location>
</feature>
<dbReference type="InterPro" id="IPR004477">
    <property type="entry name" value="ComEC_N"/>
</dbReference>
<evidence type="ECO:0000256" key="2">
    <source>
        <dbReference type="ARBA" id="ARBA00022475"/>
    </source>
</evidence>
<dbReference type="EMBL" id="DPBP01000044">
    <property type="protein sequence ID" value="HCE18508.1"/>
    <property type="molecule type" value="Genomic_DNA"/>
</dbReference>
<feature type="transmembrane region" description="Helical" evidence="6">
    <location>
        <begin position="515"/>
        <end position="533"/>
    </location>
</feature>
<dbReference type="OrthoDB" id="9761531at2"/>
<feature type="transmembrane region" description="Helical" evidence="6">
    <location>
        <begin position="490"/>
        <end position="509"/>
    </location>
</feature>
<accession>A0A3D1JL71</accession>
<sequence>MPLLWLSLFFLSGILLAAWTHFPVSFWAGVAGGSLFFWQLLHRLPGRRLRWLSSVKGTLKLPPFLLLVALGAGALRYQLSRPAFGPGDLAYYHGGGEVELTATVSQSPEPRDTVTLLRLEAESLQQAGQTPPLKVRGALLAMLPPDQGWHYGDRLILRGTLTPPPESETFSFRNFLARQGIFSYMAYPQVQWIESGAGNPLMTAIDALRQRAHRVVEALFPPPEAPLLDGILLGLDKGLPPSIEEAFRRTGTSHIIAISGFNMAVLAGLFAGLFGRVFSRWWATLIALTAMVLYTLLVGGGAAVVRAAIMSGLSLIAVQIGRRSSGLNSLLFAAGVMCFFNPDLPWDVSFQLSFAATLGLVVYAARLEGFFRRRVERWFPVAVAGPLTALVAENVLFTLAAQAFTLPVLFYHFGRISLIAPLANFFILPAQSSLMIFSGLAVLVGMVFLPLGRLLAAPGWALASYTLHMVSWLGASPGVELVAGPGRLSWVLAMFAILLLSLKISPAWLKSHLPRLAPATGLVLAAGLAGLLWRQVLASGDGALHVIAFQFEGKTPLLIRTPAGRAVLINGSERASQLSAALGRWLPPLNRSLDAFILNEPSSGTLKALPETLKRFPPQRAFLAAALPENATGRNLRESLQIETIPLQNGDTLDLGQGVRLQARACNPQGCALLLEWDRFAMLFPGGKAPEELPDPQTGMLLLTPADLKTTPLDTWKTHFQATILDAASLPPDGWLHLQTDGTRLWVSRSP</sequence>
<organism evidence="9 10">
    <name type="scientific">Anaerolinea thermolimosa</name>
    <dbReference type="NCBI Taxonomy" id="229919"/>
    <lineage>
        <taxon>Bacteria</taxon>
        <taxon>Bacillati</taxon>
        <taxon>Chloroflexota</taxon>
        <taxon>Anaerolineae</taxon>
        <taxon>Anaerolineales</taxon>
        <taxon>Anaerolineaceae</taxon>
        <taxon>Anaerolinea</taxon>
    </lineage>
</organism>
<feature type="domain" description="ComEC/Rec2-related protein" evidence="7">
    <location>
        <begin position="232"/>
        <end position="500"/>
    </location>
</feature>
<feature type="transmembrane region" description="Helical" evidence="6">
    <location>
        <begin position="434"/>
        <end position="456"/>
    </location>
</feature>
<evidence type="ECO:0000259" key="8">
    <source>
        <dbReference type="Pfam" id="PF13567"/>
    </source>
</evidence>
<reference evidence="9 10" key="1">
    <citation type="journal article" date="2018" name="Nat. Biotechnol.">
        <title>A standardized bacterial taxonomy based on genome phylogeny substantially revises the tree of life.</title>
        <authorList>
            <person name="Parks D.H."/>
            <person name="Chuvochina M."/>
            <person name="Waite D.W."/>
            <person name="Rinke C."/>
            <person name="Skarshewski A."/>
            <person name="Chaumeil P.A."/>
            <person name="Hugenholtz P."/>
        </authorList>
    </citation>
    <scope>NUCLEOTIDE SEQUENCE [LARGE SCALE GENOMIC DNA]</scope>
    <source>
        <strain evidence="9">UBA8781</strain>
    </source>
</reference>
<evidence type="ECO:0000313" key="9">
    <source>
        <dbReference type="EMBL" id="HCE18508.1"/>
    </source>
</evidence>
<dbReference type="Pfam" id="PF13567">
    <property type="entry name" value="DUF4131"/>
    <property type="match status" value="1"/>
</dbReference>
<dbReference type="InterPro" id="IPR052159">
    <property type="entry name" value="Competence_DNA_uptake"/>
</dbReference>
<dbReference type="AlphaFoldDB" id="A0A3D1JL71"/>
<comment type="caution">
    <text evidence="9">The sequence shown here is derived from an EMBL/GenBank/DDBJ whole genome shotgun (WGS) entry which is preliminary data.</text>
</comment>
<proteinExistence type="predicted"/>
<evidence type="ECO:0000256" key="5">
    <source>
        <dbReference type="ARBA" id="ARBA00023136"/>
    </source>
</evidence>
<protein>
    <submittedName>
        <fullName evidence="9">DUF4131 domain-containing protein</fullName>
    </submittedName>
</protein>
<dbReference type="PANTHER" id="PTHR30619">
    <property type="entry name" value="DNA INTERNALIZATION/COMPETENCE PROTEIN COMEC/REC2"/>
    <property type="match status" value="1"/>
</dbReference>
<dbReference type="PANTHER" id="PTHR30619:SF1">
    <property type="entry name" value="RECOMBINATION PROTEIN 2"/>
    <property type="match status" value="1"/>
</dbReference>
<evidence type="ECO:0000313" key="10">
    <source>
        <dbReference type="Proteomes" id="UP000264141"/>
    </source>
</evidence>
<name>A0A3D1JL71_9CHLR</name>
<evidence type="ECO:0000256" key="3">
    <source>
        <dbReference type="ARBA" id="ARBA00022692"/>
    </source>
</evidence>
<evidence type="ECO:0000259" key="7">
    <source>
        <dbReference type="Pfam" id="PF03772"/>
    </source>
</evidence>
<keyword evidence="4 6" id="KW-1133">Transmembrane helix</keyword>
<keyword evidence="2" id="KW-1003">Cell membrane</keyword>
<feature type="transmembrane region" description="Helical" evidence="6">
    <location>
        <begin position="326"/>
        <end position="342"/>
    </location>
</feature>
<dbReference type="Proteomes" id="UP000264141">
    <property type="component" value="Unassembled WGS sequence"/>
</dbReference>
<keyword evidence="5 6" id="KW-0472">Membrane</keyword>